<accession>E3RF59</accession>
<dbReference type="EMBL" id="GL532624">
    <property type="protein sequence ID" value="EFQ95640.1"/>
    <property type="molecule type" value="Genomic_DNA"/>
</dbReference>
<sequence length="50" mass="5223">MKKPPKPSQNPPQQAPPPPPPHPTASPAPTHTPRAYASHPAISASRDSTP</sequence>
<proteinExistence type="predicted"/>
<protein>
    <submittedName>
        <fullName evidence="2">Uncharacterized protein</fullName>
    </submittedName>
</protein>
<dbReference type="Proteomes" id="UP000001067">
    <property type="component" value="Unassembled WGS sequence"/>
</dbReference>
<feature type="compositionally biased region" description="Pro residues" evidence="1">
    <location>
        <begin position="1"/>
        <end position="26"/>
    </location>
</feature>
<gene>
    <name evidence="2" type="ORF">PTT_05685</name>
</gene>
<keyword evidence="3" id="KW-1185">Reference proteome</keyword>
<evidence type="ECO:0000256" key="1">
    <source>
        <dbReference type="SAM" id="MobiDB-lite"/>
    </source>
</evidence>
<dbReference type="HOGENOM" id="CLU_3129950_0_0_1"/>
<evidence type="ECO:0000313" key="2">
    <source>
        <dbReference type="EMBL" id="EFQ95640.1"/>
    </source>
</evidence>
<organism evidence="3">
    <name type="scientific">Pyrenophora teres f. teres (strain 0-1)</name>
    <name type="common">Barley net blotch fungus</name>
    <name type="synonym">Drechslera teres f. teres</name>
    <dbReference type="NCBI Taxonomy" id="861557"/>
    <lineage>
        <taxon>Eukaryota</taxon>
        <taxon>Fungi</taxon>
        <taxon>Dikarya</taxon>
        <taxon>Ascomycota</taxon>
        <taxon>Pezizomycotina</taxon>
        <taxon>Dothideomycetes</taxon>
        <taxon>Pleosporomycetidae</taxon>
        <taxon>Pleosporales</taxon>
        <taxon>Pleosporineae</taxon>
        <taxon>Pleosporaceae</taxon>
        <taxon>Pyrenophora</taxon>
    </lineage>
</organism>
<reference evidence="2 3" key="1">
    <citation type="journal article" date="2010" name="Genome Biol.">
        <title>A first genome assembly of the barley fungal pathogen Pyrenophora teres f. teres.</title>
        <authorList>
            <person name="Ellwood S.R."/>
            <person name="Liu Z."/>
            <person name="Syme R.A."/>
            <person name="Lai Z."/>
            <person name="Hane J.K."/>
            <person name="Keiper F."/>
            <person name="Moffat C.S."/>
            <person name="Oliver R.P."/>
            <person name="Friesen T.L."/>
        </authorList>
    </citation>
    <scope>NUCLEOTIDE SEQUENCE [LARGE SCALE GENOMIC DNA]</scope>
    <source>
        <strain evidence="2 3">0-1</strain>
    </source>
</reference>
<feature type="non-terminal residue" evidence="2">
    <location>
        <position position="50"/>
    </location>
</feature>
<name>E3RF59_PYRTT</name>
<dbReference type="KEGG" id="pte:PTT_05685"/>
<evidence type="ECO:0000313" key="3">
    <source>
        <dbReference type="Proteomes" id="UP000001067"/>
    </source>
</evidence>
<dbReference type="AlphaFoldDB" id="E3RF59"/>
<feature type="region of interest" description="Disordered" evidence="1">
    <location>
        <begin position="1"/>
        <end position="50"/>
    </location>
</feature>